<gene>
    <name evidence="9" type="ORF">ASZ90_020252</name>
</gene>
<feature type="domain" description="Pyridine nucleotide-disulphide oxidoreductase dimerisation" evidence="7">
    <location>
        <begin position="94"/>
        <end position="194"/>
    </location>
</feature>
<dbReference type="SUPFAM" id="SSF55424">
    <property type="entry name" value="FAD/NAD-linked reductases, dimerisation (C-terminal) domain"/>
    <property type="match status" value="1"/>
</dbReference>
<dbReference type="PANTHER" id="PTHR43429">
    <property type="entry name" value="PYRIDINE NUCLEOTIDE-DISULFIDE OXIDOREDUCTASE DOMAIN-CONTAINING"/>
    <property type="match status" value="1"/>
</dbReference>
<reference evidence="9" key="1">
    <citation type="journal article" date="2015" name="Proc. Natl. Acad. Sci. U.S.A.">
        <title>Networks of energetic and metabolic interactions define dynamics in microbial communities.</title>
        <authorList>
            <person name="Embree M."/>
            <person name="Liu J.K."/>
            <person name="Al-Bassam M.M."/>
            <person name="Zengler K."/>
        </authorList>
    </citation>
    <scope>NUCLEOTIDE SEQUENCE</scope>
</reference>
<comment type="cofactor">
    <cofactor evidence="1">
        <name>FAD</name>
        <dbReference type="ChEBI" id="CHEBI:57692"/>
    </cofactor>
</comment>
<dbReference type="InterPro" id="IPR023753">
    <property type="entry name" value="FAD/NAD-binding_dom"/>
</dbReference>
<dbReference type="Pfam" id="PF07992">
    <property type="entry name" value="Pyr_redox_2"/>
    <property type="match status" value="1"/>
</dbReference>
<sequence length="207" mass="22425">MVILSIGVTPNSQIAARAGIELGAANAIRVNEKMETSQPYIYAAGDCAVVRHIVSDREMYIPMGTTANKQGRVAGENAAGGKAAFRGVLGTGITKVMDMEVSRTGLCEQECDNLGIEYISHFIKSRTRVPYYPDAGRIHVKLIADKNNRRLLGGQIAGYPGSGKRIDTIAAALTMHSRVDDLKNMDLAYSPPFSPLWDPVLTAINRF</sequence>
<dbReference type="AlphaFoldDB" id="A0A0W8E167"/>
<organism evidence="9">
    <name type="scientific">hydrocarbon metagenome</name>
    <dbReference type="NCBI Taxonomy" id="938273"/>
    <lineage>
        <taxon>unclassified sequences</taxon>
        <taxon>metagenomes</taxon>
        <taxon>ecological metagenomes</taxon>
    </lineage>
</organism>
<keyword evidence="4" id="KW-0274">FAD</keyword>
<dbReference type="InterPro" id="IPR050260">
    <property type="entry name" value="FAD-bd_OxRdtase"/>
</dbReference>
<evidence type="ECO:0000256" key="4">
    <source>
        <dbReference type="ARBA" id="ARBA00022827"/>
    </source>
</evidence>
<dbReference type="EMBL" id="LNQE01001921">
    <property type="protein sequence ID" value="KUG02370.1"/>
    <property type="molecule type" value="Genomic_DNA"/>
</dbReference>
<evidence type="ECO:0000256" key="5">
    <source>
        <dbReference type="ARBA" id="ARBA00023002"/>
    </source>
</evidence>
<evidence type="ECO:0000259" key="7">
    <source>
        <dbReference type="Pfam" id="PF02852"/>
    </source>
</evidence>
<dbReference type="InterPro" id="IPR004099">
    <property type="entry name" value="Pyr_nucl-diS_OxRdtase_dimer"/>
</dbReference>
<keyword evidence="5 9" id="KW-0560">Oxidoreductase</keyword>
<dbReference type="EC" id="1.6.99.3" evidence="9"/>
<dbReference type="InterPro" id="IPR036188">
    <property type="entry name" value="FAD/NAD-bd_sf"/>
</dbReference>
<keyword evidence="6" id="KW-0676">Redox-active center</keyword>
<evidence type="ECO:0000313" key="9">
    <source>
        <dbReference type="EMBL" id="KUG02370.1"/>
    </source>
</evidence>
<evidence type="ECO:0000259" key="8">
    <source>
        <dbReference type="Pfam" id="PF07992"/>
    </source>
</evidence>
<evidence type="ECO:0000256" key="1">
    <source>
        <dbReference type="ARBA" id="ARBA00001974"/>
    </source>
</evidence>
<evidence type="ECO:0000256" key="3">
    <source>
        <dbReference type="ARBA" id="ARBA00022630"/>
    </source>
</evidence>
<proteinExistence type="inferred from homology"/>
<evidence type="ECO:0000256" key="6">
    <source>
        <dbReference type="ARBA" id="ARBA00023284"/>
    </source>
</evidence>
<name>A0A0W8E167_9ZZZZ</name>
<evidence type="ECO:0000256" key="2">
    <source>
        <dbReference type="ARBA" id="ARBA00009130"/>
    </source>
</evidence>
<dbReference type="GO" id="GO:0016491">
    <property type="term" value="F:oxidoreductase activity"/>
    <property type="evidence" value="ECO:0007669"/>
    <property type="project" value="UniProtKB-KW"/>
</dbReference>
<comment type="caution">
    <text evidence="9">The sequence shown here is derived from an EMBL/GenBank/DDBJ whole genome shotgun (WGS) entry which is preliminary data.</text>
</comment>
<comment type="similarity">
    <text evidence="2">Belongs to the class-III pyridine nucleotide-disulfide oxidoreductase family.</text>
</comment>
<keyword evidence="3" id="KW-0285">Flavoprotein</keyword>
<dbReference type="PANTHER" id="PTHR43429:SF1">
    <property type="entry name" value="NAD(P)H SULFUR OXIDOREDUCTASE (COA-DEPENDENT)"/>
    <property type="match status" value="1"/>
</dbReference>
<protein>
    <submittedName>
        <fullName evidence="9">Pyridine nucleotide-disulfide oxidoreductase</fullName>
        <ecNumber evidence="9">1.6.99.3</ecNumber>
    </submittedName>
</protein>
<feature type="domain" description="FAD/NAD(P)-binding" evidence="8">
    <location>
        <begin position="1"/>
        <end position="58"/>
    </location>
</feature>
<dbReference type="SUPFAM" id="SSF51905">
    <property type="entry name" value="FAD/NAD(P)-binding domain"/>
    <property type="match status" value="1"/>
</dbReference>
<dbReference type="Gene3D" id="3.50.50.60">
    <property type="entry name" value="FAD/NAD(P)-binding domain"/>
    <property type="match status" value="2"/>
</dbReference>
<accession>A0A0W8E167</accession>
<dbReference type="InterPro" id="IPR016156">
    <property type="entry name" value="FAD/NAD-linked_Rdtase_dimer_sf"/>
</dbReference>
<dbReference type="Pfam" id="PF02852">
    <property type="entry name" value="Pyr_redox_dim"/>
    <property type="match status" value="1"/>
</dbReference>